<accession>A0A6M5Z004</accession>
<dbReference type="AlphaFoldDB" id="A0A6M5Z004"/>
<dbReference type="KEGG" id="ftj:FTUN_7080"/>
<feature type="binding site" evidence="12">
    <location>
        <position position="130"/>
    </location>
    <ligand>
        <name>substrate</name>
    </ligand>
</feature>
<feature type="active site" description="Proton acceptor" evidence="11">
    <location>
        <position position="121"/>
    </location>
</feature>
<reference evidence="17" key="1">
    <citation type="submission" date="2020-05" db="EMBL/GenBank/DDBJ databases">
        <title>Frigoriglobus tundricola gen. nov., sp. nov., a psychrotolerant cellulolytic planctomycete of the family Gemmataceae with two divergent copies of 16S rRNA gene.</title>
        <authorList>
            <person name="Kulichevskaya I.S."/>
            <person name="Ivanova A.A."/>
            <person name="Naumoff D.G."/>
            <person name="Beletsky A.V."/>
            <person name="Rijpstra W.I.C."/>
            <person name="Sinninghe Damste J.S."/>
            <person name="Mardanov A.V."/>
            <person name="Ravin N.V."/>
            <person name="Dedysh S.N."/>
        </authorList>
    </citation>
    <scope>NUCLEOTIDE SEQUENCE [LARGE SCALE GENOMIC DNA]</scope>
    <source>
        <strain evidence="17">PL17</strain>
    </source>
</reference>
<dbReference type="GO" id="GO:0046872">
    <property type="term" value="F:metal ion binding"/>
    <property type="evidence" value="ECO:0007669"/>
    <property type="project" value="UniProtKB-KW"/>
</dbReference>
<dbReference type="EC" id="3.7.1.2" evidence="4"/>
<feature type="binding site" evidence="13">
    <location>
        <position position="215"/>
    </location>
    <ligand>
        <name>Mg(2+)</name>
        <dbReference type="ChEBI" id="CHEBI:18420"/>
    </ligand>
</feature>
<evidence type="ECO:0000256" key="8">
    <source>
        <dbReference type="ARBA" id="ARBA00022842"/>
    </source>
</evidence>
<organism evidence="16 17">
    <name type="scientific">Frigoriglobus tundricola</name>
    <dbReference type="NCBI Taxonomy" id="2774151"/>
    <lineage>
        <taxon>Bacteria</taxon>
        <taxon>Pseudomonadati</taxon>
        <taxon>Planctomycetota</taxon>
        <taxon>Planctomycetia</taxon>
        <taxon>Gemmatales</taxon>
        <taxon>Gemmataceae</taxon>
        <taxon>Frigoriglobus</taxon>
    </lineage>
</organism>
<evidence type="ECO:0000259" key="14">
    <source>
        <dbReference type="Pfam" id="PF01557"/>
    </source>
</evidence>
<comment type="cofactor">
    <cofactor evidence="1 13">
        <name>Ca(2+)</name>
        <dbReference type="ChEBI" id="CHEBI:29108"/>
    </cofactor>
</comment>
<proteinExistence type="predicted"/>
<gene>
    <name evidence="16" type="ORF">FTUN_7080</name>
</gene>
<dbReference type="GO" id="GO:0004334">
    <property type="term" value="F:fumarylacetoacetase activity"/>
    <property type="evidence" value="ECO:0007669"/>
    <property type="project" value="UniProtKB-EC"/>
</dbReference>
<comment type="pathway">
    <text evidence="3">Amino-acid degradation; L-phenylalanine degradation; acetoacetate and fumarate from L-phenylalanine: step 6/6.</text>
</comment>
<feature type="binding site" evidence="12">
    <location>
        <position position="332"/>
    </location>
    <ligand>
        <name>substrate</name>
    </ligand>
</feature>
<dbReference type="Gene3D" id="3.90.850.10">
    <property type="entry name" value="Fumarylacetoacetase-like, C-terminal domain"/>
    <property type="match status" value="1"/>
</dbReference>
<feature type="binding site" evidence="13">
    <location>
        <position position="239"/>
    </location>
    <ligand>
        <name>Mg(2+)</name>
        <dbReference type="ChEBI" id="CHEBI:18420"/>
    </ligand>
</feature>
<evidence type="ECO:0000256" key="5">
    <source>
        <dbReference type="ARBA" id="ARBA00022723"/>
    </source>
</evidence>
<evidence type="ECO:0000256" key="12">
    <source>
        <dbReference type="PIRSR" id="PIRSR605959-2"/>
    </source>
</evidence>
<keyword evidence="17" id="KW-1185">Reference proteome</keyword>
<evidence type="ECO:0000256" key="7">
    <source>
        <dbReference type="ARBA" id="ARBA00022837"/>
    </source>
</evidence>
<dbReference type="EMBL" id="CP053452">
    <property type="protein sequence ID" value="QJW99468.1"/>
    <property type="molecule type" value="Genomic_DNA"/>
</dbReference>
<dbReference type="PANTHER" id="PTHR43069">
    <property type="entry name" value="FUMARYLACETOACETASE"/>
    <property type="match status" value="1"/>
</dbReference>
<dbReference type="SUPFAM" id="SSF56529">
    <property type="entry name" value="FAH"/>
    <property type="match status" value="1"/>
</dbReference>
<dbReference type="InterPro" id="IPR036462">
    <property type="entry name" value="Fumarylacetoacetase_N_sf"/>
</dbReference>
<evidence type="ECO:0000313" key="16">
    <source>
        <dbReference type="EMBL" id="QJW99468.1"/>
    </source>
</evidence>
<evidence type="ECO:0000256" key="13">
    <source>
        <dbReference type="PIRSR" id="PIRSR605959-3"/>
    </source>
</evidence>
<dbReference type="NCBIfam" id="TIGR01266">
    <property type="entry name" value="fum_ac_acetase"/>
    <property type="match status" value="1"/>
</dbReference>
<evidence type="ECO:0000256" key="10">
    <source>
        <dbReference type="ARBA" id="ARBA00023232"/>
    </source>
</evidence>
<comment type="cofactor">
    <cofactor evidence="2 13">
        <name>Mg(2+)</name>
        <dbReference type="ChEBI" id="CHEBI:18420"/>
    </cofactor>
</comment>
<protein>
    <recommendedName>
        <fullName evidence="4">fumarylacetoacetase</fullName>
        <ecNumber evidence="4">3.7.1.2</ecNumber>
    </recommendedName>
</protein>
<keyword evidence="10" id="KW-0585">Phenylalanine catabolism</keyword>
<evidence type="ECO:0000256" key="6">
    <source>
        <dbReference type="ARBA" id="ARBA00022801"/>
    </source>
</evidence>
<dbReference type="UniPathway" id="UPA00139">
    <property type="reaction ID" value="UER00341"/>
</dbReference>
<dbReference type="GO" id="GO:0006572">
    <property type="term" value="P:L-tyrosine catabolic process"/>
    <property type="evidence" value="ECO:0007669"/>
    <property type="project" value="UniProtKB-KW"/>
</dbReference>
<dbReference type="Proteomes" id="UP000503447">
    <property type="component" value="Chromosome"/>
</dbReference>
<keyword evidence="9" id="KW-0828">Tyrosine catabolism</keyword>
<keyword evidence="6 16" id="KW-0378">Hydrolase</keyword>
<dbReference type="PANTHER" id="PTHR43069:SF2">
    <property type="entry name" value="FUMARYLACETOACETASE"/>
    <property type="match status" value="1"/>
</dbReference>
<evidence type="ECO:0000256" key="9">
    <source>
        <dbReference type="ARBA" id="ARBA00022878"/>
    </source>
</evidence>
<keyword evidence="8 13" id="KW-0460">Magnesium</keyword>
<dbReference type="Pfam" id="PF09298">
    <property type="entry name" value="FAA_hydrolase_N"/>
    <property type="match status" value="1"/>
</dbReference>
<evidence type="ECO:0000256" key="1">
    <source>
        <dbReference type="ARBA" id="ARBA00001913"/>
    </source>
</evidence>
<feature type="binding site" evidence="13">
    <location>
        <position position="114"/>
    </location>
    <ligand>
        <name>Ca(2+)</name>
        <dbReference type="ChEBI" id="CHEBI:29108"/>
    </ligand>
</feature>
<dbReference type="InterPro" id="IPR015377">
    <property type="entry name" value="Fumarylacetoacetase_N"/>
</dbReference>
<dbReference type="SUPFAM" id="SSF63433">
    <property type="entry name" value="Fumarylacetoacetate hydrolase, FAH, N-terminal domain"/>
    <property type="match status" value="1"/>
</dbReference>
<keyword evidence="5 13" id="KW-0479">Metal-binding</keyword>
<dbReference type="RefSeq" id="WP_171474429.1">
    <property type="nucleotide sequence ID" value="NZ_CP053452.2"/>
</dbReference>
<evidence type="ECO:0000256" key="3">
    <source>
        <dbReference type="ARBA" id="ARBA00004782"/>
    </source>
</evidence>
<feature type="domain" description="Fumarylacetoacetase N-terminal" evidence="15">
    <location>
        <begin position="27"/>
        <end position="106"/>
    </location>
</feature>
<sequence>MTDDTHDPARRSWVDSANRLGCDFPIQNLPLGVFVPPGDNRARVGVAIGDAVLDASAWLPGETLNAFCALPAGQRADLRKEWVRALEAGAAPRPLFAQTDCRMLLPTAVGDYTDFYASIHHATNVGKLFRPDNPLLPNYKHVPIAYHGRASSLVVSGTPVRRPNGQLAEGKFGPTRELDYEVEVGLLLGPGNDLGSPIAVADARQHIAGVCLVNDWSARDVQRWEYQPLGPFLAKNFGTSVSPWVVTAEALAPFWASAPPHDVPVLPYLQESPSGALDISVEVWLRTPAMADAVRMSHGQFKEMYWTPGQMIAHHTSNGCRLRPGDLIASGTVSGPGKENRGCLLELTSRGTDPVPLPDGETRTYLQDGDEVTLTAHCERPGFARIGFGSCSGVVLPAIGLG</sequence>
<feature type="binding site" evidence="13">
    <location>
        <position position="183"/>
    </location>
    <ligand>
        <name>Ca(2+)</name>
        <dbReference type="ChEBI" id="CHEBI:29108"/>
    </ligand>
</feature>
<evidence type="ECO:0000256" key="11">
    <source>
        <dbReference type="PIRSR" id="PIRSR605959-1"/>
    </source>
</evidence>
<evidence type="ECO:0000313" key="17">
    <source>
        <dbReference type="Proteomes" id="UP000503447"/>
    </source>
</evidence>
<feature type="binding site" evidence="13">
    <location>
        <position position="235"/>
    </location>
    <ligand>
        <name>Mg(2+)</name>
        <dbReference type="ChEBI" id="CHEBI:18420"/>
    </ligand>
</feature>
<keyword evidence="7 13" id="KW-0106">Calcium</keyword>
<dbReference type="InterPro" id="IPR005959">
    <property type="entry name" value="Fumarylacetoacetase"/>
</dbReference>
<feature type="binding site" evidence="12">
    <location>
        <position position="226"/>
    </location>
    <ligand>
        <name>substrate</name>
    </ligand>
</feature>
<dbReference type="InterPro" id="IPR036663">
    <property type="entry name" value="Fumarylacetoacetase_C_sf"/>
</dbReference>
<evidence type="ECO:0000256" key="4">
    <source>
        <dbReference type="ARBA" id="ARBA00012094"/>
    </source>
</evidence>
<evidence type="ECO:0000256" key="2">
    <source>
        <dbReference type="ARBA" id="ARBA00001946"/>
    </source>
</evidence>
<dbReference type="Gene3D" id="2.30.30.230">
    <property type="entry name" value="Fumarylacetoacetase, N-terminal domain"/>
    <property type="match status" value="1"/>
</dbReference>
<dbReference type="GO" id="GO:0006559">
    <property type="term" value="P:L-phenylalanine catabolic process"/>
    <property type="evidence" value="ECO:0007669"/>
    <property type="project" value="UniProtKB-UniPathway"/>
</dbReference>
<feature type="binding site" evidence="12">
    <location>
        <position position="222"/>
    </location>
    <ligand>
        <name>substrate</name>
    </ligand>
</feature>
<feature type="binding site" evidence="12">
    <location>
        <position position="116"/>
    </location>
    <ligand>
        <name>substrate</name>
    </ligand>
</feature>
<dbReference type="Pfam" id="PF01557">
    <property type="entry name" value="FAA_hydrolase"/>
    <property type="match status" value="1"/>
</dbReference>
<feature type="domain" description="Fumarylacetoacetase-like C-terminal" evidence="14">
    <location>
        <begin position="113"/>
        <end position="391"/>
    </location>
</feature>
<evidence type="ECO:0000259" key="15">
    <source>
        <dbReference type="Pfam" id="PF09298"/>
    </source>
</evidence>
<name>A0A6M5Z004_9BACT</name>
<dbReference type="InterPro" id="IPR011234">
    <property type="entry name" value="Fumarylacetoacetase-like_C"/>
</dbReference>
<dbReference type="GO" id="GO:1902000">
    <property type="term" value="P:homogentisate catabolic process"/>
    <property type="evidence" value="ECO:0007669"/>
    <property type="project" value="TreeGrafter"/>
</dbReference>
<feature type="binding site" evidence="13">
    <location>
        <position position="181"/>
    </location>
    <ligand>
        <name>Ca(2+)</name>
        <dbReference type="ChEBI" id="CHEBI:29108"/>
    </ligand>
</feature>
<feature type="binding site" evidence="13">
    <location>
        <position position="215"/>
    </location>
    <ligand>
        <name>Ca(2+)</name>
        <dbReference type="ChEBI" id="CHEBI:29108"/>
    </ligand>
</feature>